<reference evidence="2" key="1">
    <citation type="submission" date="2020-03" db="EMBL/GenBank/DDBJ databases">
        <authorList>
            <person name="Weist P."/>
        </authorList>
    </citation>
    <scope>NUCLEOTIDE SEQUENCE</scope>
</reference>
<proteinExistence type="predicted"/>
<feature type="compositionally biased region" description="Acidic residues" evidence="1">
    <location>
        <begin position="65"/>
        <end position="78"/>
    </location>
</feature>
<comment type="caution">
    <text evidence="2">The sequence shown here is derived from an EMBL/GenBank/DDBJ whole genome shotgun (WGS) entry which is preliminary data.</text>
</comment>
<protein>
    <submittedName>
        <fullName evidence="2">Uncharacterized protein</fullName>
    </submittedName>
</protein>
<keyword evidence="3" id="KW-1185">Reference proteome</keyword>
<gene>
    <name evidence="2" type="ORF">PLEPLA_LOCUS43460</name>
</gene>
<evidence type="ECO:0000313" key="3">
    <source>
        <dbReference type="Proteomes" id="UP001153269"/>
    </source>
</evidence>
<organism evidence="2 3">
    <name type="scientific">Pleuronectes platessa</name>
    <name type="common">European plaice</name>
    <dbReference type="NCBI Taxonomy" id="8262"/>
    <lineage>
        <taxon>Eukaryota</taxon>
        <taxon>Metazoa</taxon>
        <taxon>Chordata</taxon>
        <taxon>Craniata</taxon>
        <taxon>Vertebrata</taxon>
        <taxon>Euteleostomi</taxon>
        <taxon>Actinopterygii</taxon>
        <taxon>Neopterygii</taxon>
        <taxon>Teleostei</taxon>
        <taxon>Neoteleostei</taxon>
        <taxon>Acanthomorphata</taxon>
        <taxon>Carangaria</taxon>
        <taxon>Pleuronectiformes</taxon>
        <taxon>Pleuronectoidei</taxon>
        <taxon>Pleuronectidae</taxon>
        <taxon>Pleuronectes</taxon>
    </lineage>
</organism>
<name>A0A9N7VTY4_PLEPL</name>
<feature type="compositionally biased region" description="Basic and acidic residues" evidence="1">
    <location>
        <begin position="53"/>
        <end position="64"/>
    </location>
</feature>
<dbReference type="AlphaFoldDB" id="A0A9N7VTY4"/>
<evidence type="ECO:0000256" key="1">
    <source>
        <dbReference type="SAM" id="MobiDB-lite"/>
    </source>
</evidence>
<dbReference type="Proteomes" id="UP001153269">
    <property type="component" value="Unassembled WGS sequence"/>
</dbReference>
<dbReference type="EMBL" id="CADEAL010004266">
    <property type="protein sequence ID" value="CAB1455679.1"/>
    <property type="molecule type" value="Genomic_DNA"/>
</dbReference>
<evidence type="ECO:0000313" key="2">
    <source>
        <dbReference type="EMBL" id="CAB1455679.1"/>
    </source>
</evidence>
<sequence length="253" mass="28547">MVPRSSLLHLLRAKPPANIPEHPSRRHQQQHDPAPVHVPPGSWAQARPGRGTTEPRVDRRRSIEREEEEEEEEEEWEEEEKKTNPDCHRVNKPLFLHRSSTRRPPGIQLLIQLRLHEELRGFDTALPLSVVLIPAADVRAAATCTRLKLNTKQKLLRSFVCGCNRSCRGGERPGAFIRRGRQGAAQCCDGVLLGGDGLSIREDITVLCPTSSTGSQDRAPTGVSSDMWIGVAEDEPWWFEWVCPWMWILPAAE</sequence>
<accession>A0A9N7VTY4</accession>
<feature type="region of interest" description="Disordered" evidence="1">
    <location>
        <begin position="1"/>
        <end position="85"/>
    </location>
</feature>